<reference evidence="2 3" key="1">
    <citation type="submission" date="2019-03" db="EMBL/GenBank/DDBJ databases">
        <title>Genomic Encyclopedia of Type Strains, Phase IV (KMG-IV): sequencing the most valuable type-strain genomes for metagenomic binning, comparative biology and taxonomic classification.</title>
        <authorList>
            <person name="Goeker M."/>
        </authorList>
    </citation>
    <scope>NUCLEOTIDE SEQUENCE [LARGE SCALE GENOMIC DNA]</scope>
    <source>
        <strain evidence="2 3">DSM 19580</strain>
    </source>
</reference>
<feature type="transmembrane region" description="Helical" evidence="1">
    <location>
        <begin position="71"/>
        <end position="93"/>
    </location>
</feature>
<protein>
    <submittedName>
        <fullName evidence="2">Uncharacterized protein</fullName>
    </submittedName>
</protein>
<feature type="transmembrane region" description="Helical" evidence="1">
    <location>
        <begin position="6"/>
        <end position="26"/>
    </location>
</feature>
<dbReference type="EMBL" id="SMCR01000004">
    <property type="protein sequence ID" value="TCV96725.1"/>
    <property type="molecule type" value="Genomic_DNA"/>
</dbReference>
<organism evidence="2 3">
    <name type="scientific">Biostraticola tofi</name>
    <dbReference type="NCBI Taxonomy" id="466109"/>
    <lineage>
        <taxon>Bacteria</taxon>
        <taxon>Pseudomonadati</taxon>
        <taxon>Pseudomonadota</taxon>
        <taxon>Gammaproteobacteria</taxon>
        <taxon>Enterobacterales</taxon>
        <taxon>Bruguierivoracaceae</taxon>
        <taxon>Biostraticola</taxon>
    </lineage>
</organism>
<name>A0A4R3YUG1_9GAMM</name>
<sequence>MSRRFYITKVLFSLCFFSISWISCYVDNANESTTVVFLVGYAVFIIINSLLYPYSLLLIKSINPKLIEHQYGAHGLFLFFLAFAFPLGIAFLIKKRMSQRR</sequence>
<dbReference type="PROSITE" id="PS51257">
    <property type="entry name" value="PROKAR_LIPOPROTEIN"/>
    <property type="match status" value="1"/>
</dbReference>
<feature type="transmembrane region" description="Helical" evidence="1">
    <location>
        <begin position="38"/>
        <end position="59"/>
    </location>
</feature>
<keyword evidence="1" id="KW-0812">Transmembrane</keyword>
<evidence type="ECO:0000313" key="3">
    <source>
        <dbReference type="Proteomes" id="UP000295719"/>
    </source>
</evidence>
<accession>A0A4R3YUG1</accession>
<evidence type="ECO:0000256" key="1">
    <source>
        <dbReference type="SAM" id="Phobius"/>
    </source>
</evidence>
<comment type="caution">
    <text evidence="2">The sequence shown here is derived from an EMBL/GenBank/DDBJ whole genome shotgun (WGS) entry which is preliminary data.</text>
</comment>
<dbReference type="Proteomes" id="UP000295719">
    <property type="component" value="Unassembled WGS sequence"/>
</dbReference>
<gene>
    <name evidence="2" type="ORF">EDC52_104165</name>
</gene>
<proteinExistence type="predicted"/>
<evidence type="ECO:0000313" key="2">
    <source>
        <dbReference type="EMBL" id="TCV96725.1"/>
    </source>
</evidence>
<keyword evidence="3" id="KW-1185">Reference proteome</keyword>
<keyword evidence="1" id="KW-1133">Transmembrane helix</keyword>
<keyword evidence="1" id="KW-0472">Membrane</keyword>
<dbReference type="AlphaFoldDB" id="A0A4R3YUG1"/>